<keyword evidence="3" id="KW-1185">Reference proteome</keyword>
<dbReference type="PANTHER" id="PTHR34297">
    <property type="entry name" value="HYPOTHETICAL CYTOSOLIC PROTEIN-RELATED"/>
    <property type="match status" value="1"/>
</dbReference>
<evidence type="ECO:0000256" key="1">
    <source>
        <dbReference type="ARBA" id="ARBA00005721"/>
    </source>
</evidence>
<sequence>MNEWKGHGMIRIADEVVAVIARIATLETEGIVGMSGGIAEGIAKRVSGKSVQKGVQVTIDEDRAYIDLRVSVSFGQRIDRICKEAQRNVKDMVENMTGIEVQVVNVRVESVDVSQAKQSSVKLEAVYL</sequence>
<dbReference type="EMBL" id="JAUSTY010000020">
    <property type="protein sequence ID" value="MDQ0167854.1"/>
    <property type="molecule type" value="Genomic_DNA"/>
</dbReference>
<organism evidence="2 3">
    <name type="scientific">Caldalkalibacillus horti</name>
    <dbReference type="NCBI Taxonomy" id="77523"/>
    <lineage>
        <taxon>Bacteria</taxon>
        <taxon>Bacillati</taxon>
        <taxon>Bacillota</taxon>
        <taxon>Bacilli</taxon>
        <taxon>Bacillales</taxon>
        <taxon>Bacillaceae</taxon>
        <taxon>Caldalkalibacillus</taxon>
    </lineage>
</organism>
<dbReference type="InterPro" id="IPR005531">
    <property type="entry name" value="Asp23"/>
</dbReference>
<gene>
    <name evidence="2" type="ORF">J2S11_003783</name>
</gene>
<accession>A0ABT9W453</accession>
<protein>
    <submittedName>
        <fullName evidence="2">Alkaline shock family protein YloU</fullName>
    </submittedName>
</protein>
<evidence type="ECO:0000313" key="3">
    <source>
        <dbReference type="Proteomes" id="UP001235840"/>
    </source>
</evidence>
<reference evidence="2 3" key="1">
    <citation type="submission" date="2023-07" db="EMBL/GenBank/DDBJ databases">
        <title>Genomic Encyclopedia of Type Strains, Phase IV (KMG-IV): sequencing the most valuable type-strain genomes for metagenomic binning, comparative biology and taxonomic classification.</title>
        <authorList>
            <person name="Goeker M."/>
        </authorList>
    </citation>
    <scope>NUCLEOTIDE SEQUENCE [LARGE SCALE GENOMIC DNA]</scope>
    <source>
        <strain evidence="2 3">DSM 12751</strain>
    </source>
</reference>
<dbReference type="RefSeq" id="WP_307397106.1">
    <property type="nucleotide sequence ID" value="NZ_BAAADK010000049.1"/>
</dbReference>
<name>A0ABT9W453_9BACI</name>
<comment type="caution">
    <text evidence="2">The sequence shown here is derived from an EMBL/GenBank/DDBJ whole genome shotgun (WGS) entry which is preliminary data.</text>
</comment>
<dbReference type="Proteomes" id="UP001235840">
    <property type="component" value="Unassembled WGS sequence"/>
</dbReference>
<proteinExistence type="inferred from homology"/>
<dbReference type="PANTHER" id="PTHR34297:SF2">
    <property type="entry name" value="ASP23_GLS24 FAMILY ENVELOPE STRESS RESPONSE PROTEIN"/>
    <property type="match status" value="1"/>
</dbReference>
<comment type="similarity">
    <text evidence="1">Belongs to the asp23 family.</text>
</comment>
<evidence type="ECO:0000313" key="2">
    <source>
        <dbReference type="EMBL" id="MDQ0167854.1"/>
    </source>
</evidence>
<dbReference type="Pfam" id="PF03780">
    <property type="entry name" value="Asp23"/>
    <property type="match status" value="1"/>
</dbReference>